<evidence type="ECO:0000259" key="2">
    <source>
        <dbReference type="PROSITE" id="PS51724"/>
    </source>
</evidence>
<dbReference type="GO" id="GO:0042834">
    <property type="term" value="F:peptidoglycan binding"/>
    <property type="evidence" value="ECO:0007669"/>
    <property type="project" value="InterPro"/>
</dbReference>
<dbReference type="InterPro" id="IPR007730">
    <property type="entry name" value="SPOR-like_dom"/>
</dbReference>
<keyword evidence="4" id="KW-1185">Reference proteome</keyword>
<proteinExistence type="predicted"/>
<organism evidence="3 4">
    <name type="scientific">Flavobacterium succinicans</name>
    <dbReference type="NCBI Taxonomy" id="29536"/>
    <lineage>
        <taxon>Bacteria</taxon>
        <taxon>Pseudomonadati</taxon>
        <taxon>Bacteroidota</taxon>
        <taxon>Flavobacteriia</taxon>
        <taxon>Flavobacteriales</taxon>
        <taxon>Flavobacteriaceae</taxon>
        <taxon>Flavobacterium</taxon>
    </lineage>
</organism>
<sequence length="335" mass="38085">MANFVNMKIEQYISQLLYRYQCVAVPGFGAFLTETQSAQLQESTTSFFPPKKMISFNANLKNNDGLLAHHIAQAEKTSYDYAVSAIQFEVFNWKKRLETHGVLSFKNIGTFRLNADANLVFTSEDTNNYLTTSFGLSPFVSPMVKRELFEKAVEAKTLVEEPVIRHTLTLTPEEEEEETKGQRYPFLRYAAIFVLGLGITSSVGYSIYQRQIENETLLVETSVQKKVQNRIQEATFFIESPIPSVTLAVNTSPKKEVSSLKYHIMAGAYRSEENANKELRALKKLGYEAKRIPENKNGLYPVVYGSYATFSEAQKAQKEIIEYENPDAWILIQTL</sequence>
<dbReference type="PROSITE" id="PS51724">
    <property type="entry name" value="SPOR"/>
    <property type="match status" value="1"/>
</dbReference>
<comment type="caution">
    <text evidence="3">The sequence shown here is derived from an EMBL/GenBank/DDBJ whole genome shotgun (WGS) entry which is preliminary data.</text>
</comment>
<keyword evidence="1" id="KW-0472">Membrane</keyword>
<keyword evidence="1" id="KW-1133">Transmembrane helix</keyword>
<dbReference type="InterPro" id="IPR041268">
    <property type="entry name" value="HU-CCDC81_bac_2"/>
</dbReference>
<reference evidence="3 4" key="1">
    <citation type="submission" date="2016-06" db="EMBL/GenBank/DDBJ databases">
        <title>Draft genome sequence of Flavobacterium succinicans strain DD5b.</title>
        <authorList>
            <person name="Poehlein A."/>
            <person name="Daniel R."/>
            <person name="Simeonova D.D."/>
        </authorList>
    </citation>
    <scope>NUCLEOTIDE SEQUENCE [LARGE SCALE GENOMIC DNA]</scope>
    <source>
        <strain evidence="3 4">DD5b</strain>
    </source>
</reference>
<feature type="domain" description="SPOR" evidence="2">
    <location>
        <begin position="256"/>
        <end position="333"/>
    </location>
</feature>
<dbReference type="Proteomes" id="UP000093807">
    <property type="component" value="Unassembled WGS sequence"/>
</dbReference>
<accession>A0A199XP42</accession>
<dbReference type="InterPro" id="IPR036680">
    <property type="entry name" value="SPOR-like_sf"/>
</dbReference>
<evidence type="ECO:0000256" key="1">
    <source>
        <dbReference type="SAM" id="Phobius"/>
    </source>
</evidence>
<protein>
    <submittedName>
        <fullName evidence="3">Sporulation related domain protein</fullName>
    </submittedName>
</protein>
<dbReference type="AlphaFoldDB" id="A0A199XP42"/>
<keyword evidence="1" id="KW-0812">Transmembrane</keyword>
<dbReference type="SUPFAM" id="SSF110997">
    <property type="entry name" value="Sporulation related repeat"/>
    <property type="match status" value="1"/>
</dbReference>
<dbReference type="PATRIC" id="fig|29536.5.peg.2300"/>
<name>A0A199XP42_9FLAO</name>
<dbReference type="Pfam" id="PF18174">
    <property type="entry name" value="HU-CCDC81_bac_1"/>
    <property type="match status" value="1"/>
</dbReference>
<dbReference type="InterPro" id="IPR040495">
    <property type="entry name" value="HU-CCDC81_bac_1"/>
</dbReference>
<feature type="transmembrane region" description="Helical" evidence="1">
    <location>
        <begin position="186"/>
        <end position="208"/>
    </location>
</feature>
<dbReference type="Pfam" id="PF18175">
    <property type="entry name" value="HU-CCDC81_bac_2"/>
    <property type="match status" value="1"/>
</dbReference>
<gene>
    <name evidence="3" type="ORF">FLB_22040</name>
</gene>
<evidence type="ECO:0000313" key="4">
    <source>
        <dbReference type="Proteomes" id="UP000093807"/>
    </source>
</evidence>
<evidence type="ECO:0000313" key="3">
    <source>
        <dbReference type="EMBL" id="OAZ03415.1"/>
    </source>
</evidence>
<dbReference type="Gene3D" id="3.30.70.1070">
    <property type="entry name" value="Sporulation related repeat"/>
    <property type="match status" value="1"/>
</dbReference>
<dbReference type="Pfam" id="PF05036">
    <property type="entry name" value="SPOR"/>
    <property type="match status" value="1"/>
</dbReference>
<dbReference type="EMBL" id="JMTM01000060">
    <property type="protein sequence ID" value="OAZ03415.1"/>
    <property type="molecule type" value="Genomic_DNA"/>
</dbReference>